<evidence type="ECO:0000313" key="1">
    <source>
        <dbReference type="EMBL" id="GBL79322.1"/>
    </source>
</evidence>
<evidence type="ECO:0000313" key="2">
    <source>
        <dbReference type="Proteomes" id="UP000499080"/>
    </source>
</evidence>
<dbReference type="AlphaFoldDB" id="A0A4Y2AHJ7"/>
<reference evidence="1 2" key="1">
    <citation type="journal article" date="2019" name="Sci. Rep.">
        <title>Orb-weaving spider Araneus ventricosus genome elucidates the spidroin gene catalogue.</title>
        <authorList>
            <person name="Kono N."/>
            <person name="Nakamura H."/>
            <person name="Ohtoshi R."/>
            <person name="Moran D.A.P."/>
            <person name="Shinohara A."/>
            <person name="Yoshida Y."/>
            <person name="Fujiwara M."/>
            <person name="Mori M."/>
            <person name="Tomita M."/>
            <person name="Arakawa K."/>
        </authorList>
    </citation>
    <scope>NUCLEOTIDE SEQUENCE [LARGE SCALE GENOMIC DNA]</scope>
</reference>
<dbReference type="EMBL" id="BGPR01000018">
    <property type="protein sequence ID" value="GBL79322.1"/>
    <property type="molecule type" value="Genomic_DNA"/>
</dbReference>
<protein>
    <submittedName>
        <fullName evidence="1">Uncharacterized protein</fullName>
    </submittedName>
</protein>
<keyword evidence="2" id="KW-1185">Reference proteome</keyword>
<name>A0A4Y2AHJ7_ARAVE</name>
<accession>A0A4Y2AHJ7</accession>
<sequence length="133" mass="15106">MPYNIVKISYEYCTPSWANRVRDKTCNVEPWSDYEDDTPSSNLRLIRAIGRLTLDEFNVFPGNCERESSVESYIEPAASGHEITTLPQAKNECYGVYNSKVIKILIGTCGLRNNLSLFLIQNATNTNTSIYRL</sequence>
<comment type="caution">
    <text evidence="1">The sequence shown here is derived from an EMBL/GenBank/DDBJ whole genome shotgun (WGS) entry which is preliminary data.</text>
</comment>
<proteinExistence type="predicted"/>
<gene>
    <name evidence="1" type="ORF">AVEN_92527_1</name>
</gene>
<dbReference type="Proteomes" id="UP000499080">
    <property type="component" value="Unassembled WGS sequence"/>
</dbReference>
<organism evidence="1 2">
    <name type="scientific">Araneus ventricosus</name>
    <name type="common">Orbweaver spider</name>
    <name type="synonym">Epeira ventricosa</name>
    <dbReference type="NCBI Taxonomy" id="182803"/>
    <lineage>
        <taxon>Eukaryota</taxon>
        <taxon>Metazoa</taxon>
        <taxon>Ecdysozoa</taxon>
        <taxon>Arthropoda</taxon>
        <taxon>Chelicerata</taxon>
        <taxon>Arachnida</taxon>
        <taxon>Araneae</taxon>
        <taxon>Araneomorphae</taxon>
        <taxon>Entelegynae</taxon>
        <taxon>Araneoidea</taxon>
        <taxon>Araneidae</taxon>
        <taxon>Araneus</taxon>
    </lineage>
</organism>